<evidence type="ECO:0000256" key="5">
    <source>
        <dbReference type="ARBA" id="ARBA00022989"/>
    </source>
</evidence>
<dbReference type="InterPro" id="IPR032808">
    <property type="entry name" value="DoxX"/>
</dbReference>
<evidence type="ECO:0000313" key="9">
    <source>
        <dbReference type="Proteomes" id="UP001218638"/>
    </source>
</evidence>
<dbReference type="EMBL" id="CP119075">
    <property type="protein sequence ID" value="WED63378.1"/>
    <property type="molecule type" value="Genomic_DNA"/>
</dbReference>
<evidence type="ECO:0000313" key="8">
    <source>
        <dbReference type="EMBL" id="WED63378.1"/>
    </source>
</evidence>
<name>A0AAF0CLY3_9BACT</name>
<dbReference type="PANTHER" id="PTHR33452">
    <property type="entry name" value="OXIDOREDUCTASE CATD-RELATED"/>
    <property type="match status" value="1"/>
</dbReference>
<feature type="transmembrane region" description="Helical" evidence="7">
    <location>
        <begin position="58"/>
        <end position="76"/>
    </location>
</feature>
<evidence type="ECO:0000256" key="6">
    <source>
        <dbReference type="ARBA" id="ARBA00023136"/>
    </source>
</evidence>
<accession>A0AAF0CLY3</accession>
<dbReference type="InterPro" id="IPR051907">
    <property type="entry name" value="DoxX-like_oxidoreductase"/>
</dbReference>
<comment type="similarity">
    <text evidence="2">Belongs to the DoxX family.</text>
</comment>
<feature type="transmembrane region" description="Helical" evidence="7">
    <location>
        <begin position="114"/>
        <end position="132"/>
    </location>
</feature>
<keyword evidence="6 7" id="KW-0472">Membrane</keyword>
<dbReference type="AlphaFoldDB" id="A0AAF0CLY3"/>
<proteinExistence type="inferred from homology"/>
<keyword evidence="3" id="KW-1003">Cell membrane</keyword>
<sequence length="139" mass="14623">MKKFFALSFLPVNAALGLLFLRILAGGAMAVLHGWGKLLGFGKMFHTFPDPLGISSEASYLFATGAEFLGAIMVVLGVFTRFAALSVVFTMGVAFFIVHGGALSGEGSGEMGMIYGIVFLPFIFTGAGRYSIDAKLGNP</sequence>
<protein>
    <submittedName>
        <fullName evidence="8">DoxX family protein</fullName>
    </submittedName>
</protein>
<dbReference type="PANTHER" id="PTHR33452:SF1">
    <property type="entry name" value="INNER MEMBRANE PROTEIN YPHA-RELATED"/>
    <property type="match status" value="1"/>
</dbReference>
<dbReference type="KEGG" id="slom:PXH66_13650"/>
<dbReference type="RefSeq" id="WP_330928368.1">
    <property type="nucleotide sequence ID" value="NZ_CP119075.1"/>
</dbReference>
<evidence type="ECO:0000256" key="2">
    <source>
        <dbReference type="ARBA" id="ARBA00006679"/>
    </source>
</evidence>
<keyword evidence="4 7" id="KW-0812">Transmembrane</keyword>
<evidence type="ECO:0000256" key="7">
    <source>
        <dbReference type="SAM" id="Phobius"/>
    </source>
</evidence>
<evidence type="ECO:0000256" key="3">
    <source>
        <dbReference type="ARBA" id="ARBA00022475"/>
    </source>
</evidence>
<evidence type="ECO:0000256" key="4">
    <source>
        <dbReference type="ARBA" id="ARBA00022692"/>
    </source>
</evidence>
<gene>
    <name evidence="8" type="ORF">PXH66_13650</name>
</gene>
<organism evidence="8 9">
    <name type="scientific">Synoicihabitans lomoniglobus</name>
    <dbReference type="NCBI Taxonomy" id="2909285"/>
    <lineage>
        <taxon>Bacteria</taxon>
        <taxon>Pseudomonadati</taxon>
        <taxon>Verrucomicrobiota</taxon>
        <taxon>Opitutia</taxon>
        <taxon>Opitutales</taxon>
        <taxon>Opitutaceae</taxon>
        <taxon>Synoicihabitans</taxon>
    </lineage>
</organism>
<dbReference type="GO" id="GO:0005886">
    <property type="term" value="C:plasma membrane"/>
    <property type="evidence" value="ECO:0007669"/>
    <property type="project" value="UniProtKB-SubCell"/>
</dbReference>
<reference evidence="8" key="1">
    <citation type="submission" date="2023-03" db="EMBL/GenBank/DDBJ databases">
        <title>Lomoglobus Profundus gen. nov., sp. nov., a novel member of the phylum Verrucomicrobia, isolated from deep-marine sediment of South China Sea.</title>
        <authorList>
            <person name="Ahmad T."/>
            <person name="Ishaq S.E."/>
            <person name="Wang F."/>
        </authorList>
    </citation>
    <scope>NUCLEOTIDE SEQUENCE</scope>
    <source>
        <strain evidence="8">LMO-M01</strain>
    </source>
</reference>
<comment type="subcellular location">
    <subcellularLocation>
        <location evidence="1">Cell membrane</location>
        <topology evidence="1">Multi-pass membrane protein</topology>
    </subcellularLocation>
</comment>
<keyword evidence="9" id="KW-1185">Reference proteome</keyword>
<dbReference type="Proteomes" id="UP001218638">
    <property type="component" value="Chromosome"/>
</dbReference>
<evidence type="ECO:0000256" key="1">
    <source>
        <dbReference type="ARBA" id="ARBA00004651"/>
    </source>
</evidence>
<dbReference type="Pfam" id="PF07681">
    <property type="entry name" value="DoxX"/>
    <property type="match status" value="1"/>
</dbReference>
<keyword evidence="5 7" id="KW-1133">Transmembrane helix</keyword>
<feature type="transmembrane region" description="Helical" evidence="7">
    <location>
        <begin position="83"/>
        <end position="102"/>
    </location>
</feature>